<dbReference type="EMBL" id="PNEN01000475">
    <property type="protein sequence ID" value="PPJ58057.1"/>
    <property type="molecule type" value="Genomic_DNA"/>
</dbReference>
<proteinExistence type="predicted"/>
<protein>
    <submittedName>
        <fullName evidence="2">Uncharacterized protein</fullName>
    </submittedName>
</protein>
<organism evidence="2 3">
    <name type="scientific">Cercospora berteroae</name>
    <dbReference type="NCBI Taxonomy" id="357750"/>
    <lineage>
        <taxon>Eukaryota</taxon>
        <taxon>Fungi</taxon>
        <taxon>Dikarya</taxon>
        <taxon>Ascomycota</taxon>
        <taxon>Pezizomycotina</taxon>
        <taxon>Dothideomycetes</taxon>
        <taxon>Dothideomycetidae</taxon>
        <taxon>Mycosphaerellales</taxon>
        <taxon>Mycosphaerellaceae</taxon>
        <taxon>Cercospora</taxon>
    </lineage>
</organism>
<sequence length="78" mass="7669">MSGLLDKAKNAVKGGSSSGGNAGAGGQQSGVEKGISGAGHTQIDNATDRLGLGDKYDDKIDKLADGQINKNVPGGATK</sequence>
<gene>
    <name evidence="2" type="ORF">CBER1_03846</name>
</gene>
<dbReference type="AlphaFoldDB" id="A0A2S6CEB6"/>
<keyword evidence="3" id="KW-1185">Reference proteome</keyword>
<comment type="caution">
    <text evidence="2">The sequence shown here is derived from an EMBL/GenBank/DDBJ whole genome shotgun (WGS) entry which is preliminary data.</text>
</comment>
<accession>A0A2S6CEB6</accession>
<dbReference type="OrthoDB" id="3645744at2759"/>
<dbReference type="Proteomes" id="UP000237631">
    <property type="component" value="Unassembled WGS sequence"/>
</dbReference>
<evidence type="ECO:0000256" key="1">
    <source>
        <dbReference type="SAM" id="MobiDB-lite"/>
    </source>
</evidence>
<evidence type="ECO:0000313" key="3">
    <source>
        <dbReference type="Proteomes" id="UP000237631"/>
    </source>
</evidence>
<evidence type="ECO:0000313" key="2">
    <source>
        <dbReference type="EMBL" id="PPJ58057.1"/>
    </source>
</evidence>
<feature type="region of interest" description="Disordered" evidence="1">
    <location>
        <begin position="1"/>
        <end position="56"/>
    </location>
</feature>
<feature type="compositionally biased region" description="Gly residues" evidence="1">
    <location>
        <begin position="16"/>
        <end position="28"/>
    </location>
</feature>
<reference evidence="3" key="1">
    <citation type="journal article" date="2017" name="bioRxiv">
        <title>Conservation of a gene cluster reveals novel cercosporin biosynthetic mechanisms and extends production to the genus Colletotrichum.</title>
        <authorList>
            <person name="de Jonge R."/>
            <person name="Ebert M.K."/>
            <person name="Huitt-Roehl C.R."/>
            <person name="Pal P."/>
            <person name="Suttle J.C."/>
            <person name="Spanner R.E."/>
            <person name="Neubauer J.D."/>
            <person name="Jurick W.M.II."/>
            <person name="Stott K.A."/>
            <person name="Secor G.A."/>
            <person name="Thomma B.P.H.J."/>
            <person name="Van de Peer Y."/>
            <person name="Townsend C.A."/>
            <person name="Bolton M.D."/>
        </authorList>
    </citation>
    <scope>NUCLEOTIDE SEQUENCE [LARGE SCALE GENOMIC DNA]</scope>
    <source>
        <strain evidence="3">CBS538.71</strain>
    </source>
</reference>
<name>A0A2S6CEB6_9PEZI</name>